<reference evidence="2" key="1">
    <citation type="submission" date="2016-10" db="EMBL/GenBank/DDBJ databases">
        <authorList>
            <person name="Benchimol M."/>
            <person name="Almeida L.G."/>
            <person name="Vasconcelos A.T."/>
            <person name="Perreira-Neves A."/>
            <person name="Rosa I.A."/>
            <person name="Tasca T."/>
            <person name="Bogo M.R."/>
            <person name="de Souza W."/>
        </authorList>
    </citation>
    <scope>NUCLEOTIDE SEQUENCE [LARGE SCALE GENOMIC DNA]</scope>
    <source>
        <strain evidence="2">K</strain>
    </source>
</reference>
<dbReference type="Proteomes" id="UP000179807">
    <property type="component" value="Unassembled WGS sequence"/>
</dbReference>
<evidence type="ECO:0000313" key="2">
    <source>
        <dbReference type="EMBL" id="OHS98740.1"/>
    </source>
</evidence>
<feature type="coiled-coil region" evidence="1">
    <location>
        <begin position="202"/>
        <end position="233"/>
    </location>
</feature>
<name>A0A1J4JNA5_9EUKA</name>
<evidence type="ECO:0000313" key="3">
    <source>
        <dbReference type="Proteomes" id="UP000179807"/>
    </source>
</evidence>
<keyword evidence="1" id="KW-0175">Coiled coil</keyword>
<dbReference type="EMBL" id="MLAK01001038">
    <property type="protein sequence ID" value="OHS98740.1"/>
    <property type="molecule type" value="Genomic_DNA"/>
</dbReference>
<accession>A0A1J4JNA5</accession>
<evidence type="ECO:0000256" key="1">
    <source>
        <dbReference type="SAM" id="Coils"/>
    </source>
</evidence>
<dbReference type="RefSeq" id="XP_068351877.1">
    <property type="nucleotide sequence ID" value="XM_068494473.1"/>
</dbReference>
<dbReference type="OrthoDB" id="10676176at2759"/>
<feature type="coiled-coil region" evidence="1">
    <location>
        <begin position="293"/>
        <end position="334"/>
    </location>
</feature>
<proteinExistence type="predicted"/>
<dbReference type="VEuPathDB" id="TrichDB:TRFO_08752"/>
<dbReference type="AlphaFoldDB" id="A0A1J4JNA5"/>
<gene>
    <name evidence="2" type="ORF">TRFO_08752</name>
</gene>
<protein>
    <submittedName>
        <fullName evidence="2">Uncharacterized protein</fullName>
    </submittedName>
</protein>
<organism evidence="2 3">
    <name type="scientific">Tritrichomonas foetus</name>
    <dbReference type="NCBI Taxonomy" id="1144522"/>
    <lineage>
        <taxon>Eukaryota</taxon>
        <taxon>Metamonada</taxon>
        <taxon>Parabasalia</taxon>
        <taxon>Tritrichomonadida</taxon>
        <taxon>Tritrichomonadidae</taxon>
        <taxon>Tritrichomonas</taxon>
    </lineage>
</organism>
<keyword evidence="3" id="KW-1185">Reference proteome</keyword>
<sequence>MELLGIQQSDLVSLPIQHFLKVEVDEERAIDAYNRHLEKRADLIQQIQETKKGIDFTSQRPSPVVVYEKHMAEVEENIIKSKEEMNKNIIRKIALNQLRLAYKIQHGESKIQRQSQLSSVHDEKLSILIKEAQEKADKQDFSQIERNVNTDGLLFASHKSTKPSDSNFEKRYMFLTEQRKQKLNESAKITAEKINVAQQRHSKNFEEKITKMKQRLKEEEEIMKQRLEKNDEILATIPDKYQKRDNILAEKAEKRNERTVSVNKRNEEFVQKKINKVNNLLQTEQQNFTKVMKTNQAKTNEKLEQEAELLRKRNEAAEKIFRRQKEEIEEFKQTLQKRDIDLQQRQIELDKEMQNKLYTAKIELEDKTAAIRRAQRARDCQTAFSLRQKVFRSESGLNGIQKQRARSQLTKAKMNETFIEKRNAAMNLLPDVVNLNDQQKVRALIQILGISENEANEMIQQAKVPNPHAK</sequence>
<comment type="caution">
    <text evidence="2">The sequence shown here is derived from an EMBL/GenBank/DDBJ whole genome shotgun (WGS) entry which is preliminary data.</text>
</comment>
<dbReference type="GeneID" id="94829177"/>